<dbReference type="EMBL" id="QEWP01000007">
    <property type="protein sequence ID" value="PWD99375.1"/>
    <property type="molecule type" value="Genomic_DNA"/>
</dbReference>
<dbReference type="Gene3D" id="3.40.50.300">
    <property type="entry name" value="P-loop containing nucleotide triphosphate hydrolases"/>
    <property type="match status" value="1"/>
</dbReference>
<evidence type="ECO:0000256" key="1">
    <source>
        <dbReference type="ARBA" id="ARBA00005417"/>
    </source>
</evidence>
<keyword evidence="7" id="KW-1185">Reference proteome</keyword>
<dbReference type="Proteomes" id="UP000244956">
    <property type="component" value="Unassembled WGS sequence"/>
</dbReference>
<evidence type="ECO:0000256" key="3">
    <source>
        <dbReference type="ARBA" id="ARBA00022741"/>
    </source>
</evidence>
<reference evidence="6 7" key="1">
    <citation type="submission" date="2018-05" db="EMBL/GenBank/DDBJ databases">
        <title>Marinilabilia rubrum sp. nov., isolated from saltern sediment.</title>
        <authorList>
            <person name="Zhang R."/>
        </authorList>
    </citation>
    <scope>NUCLEOTIDE SEQUENCE [LARGE SCALE GENOMIC DNA]</scope>
    <source>
        <strain evidence="6 7">WTE16</strain>
    </source>
</reference>
<accession>A0A2U2B8I2</accession>
<dbReference type="NCBIfam" id="TIGR03522">
    <property type="entry name" value="GldA_ABC_ATP"/>
    <property type="match status" value="1"/>
</dbReference>
<keyword evidence="2" id="KW-0813">Transport</keyword>
<dbReference type="SMART" id="SM00382">
    <property type="entry name" value="AAA"/>
    <property type="match status" value="1"/>
</dbReference>
<dbReference type="PANTHER" id="PTHR43335">
    <property type="entry name" value="ABC TRANSPORTER, ATP-BINDING PROTEIN"/>
    <property type="match status" value="1"/>
</dbReference>
<dbReference type="InterPro" id="IPR003593">
    <property type="entry name" value="AAA+_ATPase"/>
</dbReference>
<evidence type="ECO:0000313" key="7">
    <source>
        <dbReference type="Proteomes" id="UP000244956"/>
    </source>
</evidence>
<sequence>MSISVSGVSKYFGSQKALNEVSFEIPSGQVVGFLGPNGAGKSTMMKIITGYLPASEGITSVCNLPVEGNDLEVRKKVGYLPEHNPLYLDMYVAEYLNFVAGLYKLNNRKERIEEIIDVTGLTPERHKKIGALSKGFRQRVGIAQALLPDPEVLILDEPTTGLDPNQIVEVRNLISNLGKEKTILLSTHIMQEVRAICERVIIINNGLIVADRSASDLEKGLQNGKTRVFVEYDKKVAPETINAISGVEAVSISGNGWLVTTSSGVDIRPALFKLAIDNDLILLTMNQEHESLEEVFQSLTK</sequence>
<dbReference type="SUPFAM" id="SSF52540">
    <property type="entry name" value="P-loop containing nucleoside triphosphate hydrolases"/>
    <property type="match status" value="1"/>
</dbReference>
<dbReference type="RefSeq" id="WP_109264359.1">
    <property type="nucleotide sequence ID" value="NZ_QEWP01000007.1"/>
</dbReference>
<dbReference type="InterPro" id="IPR019864">
    <property type="entry name" value="Motility-assoc_ABC_GldA"/>
</dbReference>
<keyword evidence="4 6" id="KW-0067">ATP-binding</keyword>
<proteinExistence type="inferred from homology"/>
<dbReference type="PANTHER" id="PTHR43335:SF4">
    <property type="entry name" value="ABC TRANSPORTER, ATP-BINDING PROTEIN"/>
    <property type="match status" value="1"/>
</dbReference>
<protein>
    <submittedName>
        <fullName evidence="6">Gliding motility-associated ABC transporter ATP-binding subunit GldA</fullName>
    </submittedName>
</protein>
<evidence type="ECO:0000256" key="4">
    <source>
        <dbReference type="ARBA" id="ARBA00022840"/>
    </source>
</evidence>
<evidence type="ECO:0000259" key="5">
    <source>
        <dbReference type="PROSITE" id="PS50893"/>
    </source>
</evidence>
<evidence type="ECO:0000256" key="2">
    <source>
        <dbReference type="ARBA" id="ARBA00022448"/>
    </source>
</evidence>
<dbReference type="OrthoDB" id="9801987at2"/>
<name>A0A2U2B8I2_9BACT</name>
<dbReference type="InterPro" id="IPR003439">
    <property type="entry name" value="ABC_transporter-like_ATP-bd"/>
</dbReference>
<comment type="caution">
    <text evidence="6">The sequence shown here is derived from an EMBL/GenBank/DDBJ whole genome shotgun (WGS) entry which is preliminary data.</text>
</comment>
<keyword evidence="3" id="KW-0547">Nucleotide-binding</keyword>
<dbReference type="Pfam" id="PF00005">
    <property type="entry name" value="ABC_tran"/>
    <property type="match status" value="1"/>
</dbReference>
<dbReference type="InterPro" id="IPR027417">
    <property type="entry name" value="P-loop_NTPase"/>
</dbReference>
<gene>
    <name evidence="6" type="primary">gldA</name>
    <name evidence="6" type="ORF">DDZ16_10205</name>
</gene>
<feature type="domain" description="ABC transporter" evidence="5">
    <location>
        <begin position="3"/>
        <end position="230"/>
    </location>
</feature>
<dbReference type="GO" id="GO:0005524">
    <property type="term" value="F:ATP binding"/>
    <property type="evidence" value="ECO:0007669"/>
    <property type="project" value="UniProtKB-KW"/>
</dbReference>
<dbReference type="AlphaFoldDB" id="A0A2U2B8I2"/>
<comment type="similarity">
    <text evidence="1">Belongs to the ABC transporter superfamily.</text>
</comment>
<organism evidence="6 7">
    <name type="scientific">Marinilabilia rubra</name>
    <dbReference type="NCBI Taxonomy" id="2162893"/>
    <lineage>
        <taxon>Bacteria</taxon>
        <taxon>Pseudomonadati</taxon>
        <taxon>Bacteroidota</taxon>
        <taxon>Bacteroidia</taxon>
        <taxon>Marinilabiliales</taxon>
        <taxon>Marinilabiliaceae</taxon>
        <taxon>Marinilabilia</taxon>
    </lineage>
</organism>
<evidence type="ECO:0000313" key="6">
    <source>
        <dbReference type="EMBL" id="PWD99375.1"/>
    </source>
</evidence>
<dbReference type="GO" id="GO:0016887">
    <property type="term" value="F:ATP hydrolysis activity"/>
    <property type="evidence" value="ECO:0007669"/>
    <property type="project" value="InterPro"/>
</dbReference>
<dbReference type="PROSITE" id="PS50893">
    <property type="entry name" value="ABC_TRANSPORTER_2"/>
    <property type="match status" value="1"/>
</dbReference>